<evidence type="ECO:0000313" key="1">
    <source>
        <dbReference type="EMBL" id="KZU92135.1"/>
    </source>
</evidence>
<reference evidence="1 2" key="1">
    <citation type="submission" date="2016-03" db="EMBL/GenBank/DDBJ databases">
        <title>Comparative genomics of 54 Lactobacillus plantarum strains reveals genomic uncoupling from niche constraints.</title>
        <authorList>
            <person name="Martino M.E."/>
        </authorList>
    </citation>
    <scope>NUCLEOTIDE SEQUENCE [LARGE SCALE GENOMIC DNA]</scope>
    <source>
        <strain evidence="1 2">19.1</strain>
    </source>
</reference>
<comment type="caution">
    <text evidence="1">The sequence shown here is derived from an EMBL/GenBank/DDBJ whole genome shotgun (WGS) entry which is preliminary data.</text>
</comment>
<protein>
    <submittedName>
        <fullName evidence="1">Transposase</fullName>
    </submittedName>
</protein>
<name>A0A162HEQ5_LACPN</name>
<gene>
    <name evidence="1" type="ORF">Lp19_3421</name>
</gene>
<accession>A0A162HEQ5</accession>
<sequence length="47" mass="5628">MFKTHANGYIALKDQLGRTKPIEEMTEVERLRLKKRQLKTQIKEQEV</sequence>
<evidence type="ECO:0000313" key="2">
    <source>
        <dbReference type="Proteomes" id="UP000076882"/>
    </source>
</evidence>
<organism evidence="1 2">
    <name type="scientific">Lactiplantibacillus plantarum</name>
    <name type="common">Lactobacillus plantarum</name>
    <dbReference type="NCBI Taxonomy" id="1590"/>
    <lineage>
        <taxon>Bacteria</taxon>
        <taxon>Bacillati</taxon>
        <taxon>Bacillota</taxon>
        <taxon>Bacilli</taxon>
        <taxon>Lactobacillales</taxon>
        <taxon>Lactobacillaceae</taxon>
        <taxon>Lactiplantibacillus</taxon>
    </lineage>
</organism>
<dbReference type="EMBL" id="LUXM01000040">
    <property type="protein sequence ID" value="KZU92135.1"/>
    <property type="molecule type" value="Genomic_DNA"/>
</dbReference>
<dbReference type="AlphaFoldDB" id="A0A162HEQ5"/>
<dbReference type="PATRIC" id="fig|1590.201.peg.3356"/>
<proteinExistence type="predicted"/>
<dbReference type="Proteomes" id="UP000076882">
    <property type="component" value="Unassembled WGS sequence"/>
</dbReference>